<protein>
    <submittedName>
        <fullName evidence="1">Uncharacterized protein</fullName>
    </submittedName>
</protein>
<keyword evidence="2" id="KW-1185">Reference proteome</keyword>
<organism evidence="1 2">
    <name type="scientific">Caballeronia glathei</name>
    <dbReference type="NCBI Taxonomy" id="60547"/>
    <lineage>
        <taxon>Bacteria</taxon>
        <taxon>Pseudomonadati</taxon>
        <taxon>Pseudomonadota</taxon>
        <taxon>Betaproteobacteria</taxon>
        <taxon>Burkholderiales</taxon>
        <taxon>Burkholderiaceae</taxon>
        <taxon>Caballeronia</taxon>
    </lineage>
</organism>
<evidence type="ECO:0000313" key="1">
    <source>
        <dbReference type="EMBL" id="KDR42038.1"/>
    </source>
</evidence>
<name>A0A069PMW7_9BURK</name>
<dbReference type="Proteomes" id="UP000027466">
    <property type="component" value="Unassembled WGS sequence"/>
</dbReference>
<sequence length="146" mass="14864">MLAEAALPVQAEGASFALVREAGLAVERDGAVIRVGRPEGLAAQLLRAQITDATCETGAAASLRLIAYNLRATVAEQRLALAAALSAAFEGSPRLAKVRLDPTSLPGAALAALVASGVLDSEGVCLREAFFPAGASDVPAAIRERT</sequence>
<dbReference type="EMBL" id="JFHC01000021">
    <property type="protein sequence ID" value="KDR42038.1"/>
    <property type="molecule type" value="Genomic_DNA"/>
</dbReference>
<accession>A0A069PMW7</accession>
<evidence type="ECO:0000313" key="2">
    <source>
        <dbReference type="Proteomes" id="UP000027466"/>
    </source>
</evidence>
<dbReference type="STRING" id="60547.GCA_000751215_06116"/>
<proteinExistence type="predicted"/>
<reference evidence="1 2" key="1">
    <citation type="submission" date="2014-03" db="EMBL/GenBank/DDBJ databases">
        <title>Draft Genome Sequences of Four Burkholderia Strains.</title>
        <authorList>
            <person name="Liu X.Y."/>
            <person name="Li C.X."/>
            <person name="Xu J.H."/>
        </authorList>
    </citation>
    <scope>NUCLEOTIDE SEQUENCE [LARGE SCALE GENOMIC DNA]</scope>
    <source>
        <strain evidence="1 2">DSM 50014</strain>
    </source>
</reference>
<comment type="caution">
    <text evidence="1">The sequence shown here is derived from an EMBL/GenBank/DDBJ whole genome shotgun (WGS) entry which is preliminary data.</text>
</comment>
<dbReference type="RefSeq" id="WP_051672543.1">
    <property type="nucleotide sequence ID" value="NZ_CADFFX010000024.1"/>
</dbReference>
<dbReference type="AlphaFoldDB" id="A0A069PMW7"/>
<gene>
    <name evidence="1" type="ORF">BG61_13695</name>
</gene>